<dbReference type="InterPro" id="IPR029061">
    <property type="entry name" value="THDP-binding"/>
</dbReference>
<dbReference type="CDD" id="cd07035">
    <property type="entry name" value="TPP_PYR_POX_like"/>
    <property type="match status" value="1"/>
</dbReference>
<keyword evidence="2 3" id="KW-0786">Thiamine pyrophosphate</keyword>
<dbReference type="PANTHER" id="PTHR18968:SF120">
    <property type="entry name" value="ACETOLACTATE SYNTHASE LARGE SUBUNIT"/>
    <property type="match status" value="1"/>
</dbReference>
<dbReference type="EMBL" id="JAMOIM010000001">
    <property type="protein sequence ID" value="MCW6506950.1"/>
    <property type="molecule type" value="Genomic_DNA"/>
</dbReference>
<dbReference type="Gene3D" id="3.40.50.1220">
    <property type="entry name" value="TPP-binding domain"/>
    <property type="match status" value="1"/>
</dbReference>
<evidence type="ECO:0000259" key="4">
    <source>
        <dbReference type="Pfam" id="PF00205"/>
    </source>
</evidence>
<dbReference type="InterPro" id="IPR045229">
    <property type="entry name" value="TPP_enz"/>
</dbReference>
<dbReference type="InterPro" id="IPR029035">
    <property type="entry name" value="DHS-like_NAD/FAD-binding_dom"/>
</dbReference>
<evidence type="ECO:0000313" key="7">
    <source>
        <dbReference type="EMBL" id="MCW6506950.1"/>
    </source>
</evidence>
<dbReference type="GO" id="GO:0050660">
    <property type="term" value="F:flavin adenine dinucleotide binding"/>
    <property type="evidence" value="ECO:0007669"/>
    <property type="project" value="TreeGrafter"/>
</dbReference>
<feature type="domain" description="Thiamine pyrophosphate enzyme N-terminal TPP-binding" evidence="6">
    <location>
        <begin position="16"/>
        <end position="131"/>
    </location>
</feature>
<dbReference type="InterPro" id="IPR012001">
    <property type="entry name" value="Thiamin_PyroP_enz_TPP-bd_dom"/>
</dbReference>
<dbReference type="GO" id="GO:0009097">
    <property type="term" value="P:isoleucine biosynthetic process"/>
    <property type="evidence" value="ECO:0007669"/>
    <property type="project" value="TreeGrafter"/>
</dbReference>
<comment type="caution">
    <text evidence="7">The sequence shown here is derived from an EMBL/GenBank/DDBJ whole genome shotgun (WGS) entry which is preliminary data.</text>
</comment>
<dbReference type="PANTHER" id="PTHR18968">
    <property type="entry name" value="THIAMINE PYROPHOSPHATE ENZYMES"/>
    <property type="match status" value="1"/>
</dbReference>
<dbReference type="InterPro" id="IPR012000">
    <property type="entry name" value="Thiamin_PyroP_enz_cen_dom"/>
</dbReference>
<dbReference type="GO" id="GO:0005948">
    <property type="term" value="C:acetolactate synthase complex"/>
    <property type="evidence" value="ECO:0007669"/>
    <property type="project" value="TreeGrafter"/>
</dbReference>
<evidence type="ECO:0000313" key="8">
    <source>
        <dbReference type="Proteomes" id="UP001165667"/>
    </source>
</evidence>
<feature type="domain" description="Thiamine pyrophosphate enzyme TPP-binding" evidence="5">
    <location>
        <begin position="400"/>
        <end position="545"/>
    </location>
</feature>
<dbReference type="Proteomes" id="UP001165667">
    <property type="component" value="Unassembled WGS sequence"/>
</dbReference>
<reference evidence="7" key="1">
    <citation type="submission" date="2022-05" db="EMBL/GenBank/DDBJ databases">
        <authorList>
            <person name="Pankratov T."/>
        </authorList>
    </citation>
    <scope>NUCLEOTIDE SEQUENCE</scope>
    <source>
        <strain evidence="7">BP6-180914</strain>
    </source>
</reference>
<organism evidence="7 8">
    <name type="scientific">Lichenifustis flavocetrariae</name>
    <dbReference type="NCBI Taxonomy" id="2949735"/>
    <lineage>
        <taxon>Bacteria</taxon>
        <taxon>Pseudomonadati</taxon>
        <taxon>Pseudomonadota</taxon>
        <taxon>Alphaproteobacteria</taxon>
        <taxon>Hyphomicrobiales</taxon>
        <taxon>Lichenihabitantaceae</taxon>
        <taxon>Lichenifustis</taxon>
    </lineage>
</organism>
<accession>A0AA42CL50</accession>
<dbReference type="RefSeq" id="WP_282583286.1">
    <property type="nucleotide sequence ID" value="NZ_JAMOIM010000001.1"/>
</dbReference>
<feature type="domain" description="Thiamine pyrophosphate enzyme central" evidence="4">
    <location>
        <begin position="203"/>
        <end position="339"/>
    </location>
</feature>
<dbReference type="InterPro" id="IPR011766">
    <property type="entry name" value="TPP_enzyme_TPP-bd"/>
</dbReference>
<keyword evidence="8" id="KW-1185">Reference proteome</keyword>
<evidence type="ECO:0000256" key="2">
    <source>
        <dbReference type="ARBA" id="ARBA00023052"/>
    </source>
</evidence>
<protein>
    <submittedName>
        <fullName evidence="7">Thiamine pyrophosphate-binding protein</fullName>
    </submittedName>
</protein>
<dbReference type="Pfam" id="PF02776">
    <property type="entry name" value="TPP_enzyme_N"/>
    <property type="match status" value="1"/>
</dbReference>
<evidence type="ECO:0000256" key="3">
    <source>
        <dbReference type="RuleBase" id="RU362132"/>
    </source>
</evidence>
<dbReference type="GO" id="GO:0003984">
    <property type="term" value="F:acetolactate synthase activity"/>
    <property type="evidence" value="ECO:0007669"/>
    <property type="project" value="TreeGrafter"/>
</dbReference>
<proteinExistence type="inferred from homology"/>
<comment type="similarity">
    <text evidence="1 3">Belongs to the TPP enzyme family.</text>
</comment>
<dbReference type="GO" id="GO:0030976">
    <property type="term" value="F:thiamine pyrophosphate binding"/>
    <property type="evidence" value="ECO:0007669"/>
    <property type="project" value="InterPro"/>
</dbReference>
<dbReference type="GO" id="GO:0000287">
    <property type="term" value="F:magnesium ion binding"/>
    <property type="evidence" value="ECO:0007669"/>
    <property type="project" value="InterPro"/>
</dbReference>
<dbReference type="GO" id="GO:0009099">
    <property type="term" value="P:L-valine biosynthetic process"/>
    <property type="evidence" value="ECO:0007669"/>
    <property type="project" value="TreeGrafter"/>
</dbReference>
<dbReference type="Pfam" id="PF00205">
    <property type="entry name" value="TPP_enzyme_M"/>
    <property type="match status" value="1"/>
</dbReference>
<dbReference type="SUPFAM" id="SSF52518">
    <property type="entry name" value="Thiamin diphosphate-binding fold (THDP-binding)"/>
    <property type="match status" value="2"/>
</dbReference>
<dbReference type="NCBIfam" id="NF006052">
    <property type="entry name" value="PRK08199.1"/>
    <property type="match status" value="1"/>
</dbReference>
<name>A0AA42CL50_9HYPH</name>
<dbReference type="SUPFAM" id="SSF52467">
    <property type="entry name" value="DHS-like NAD/FAD-binding domain"/>
    <property type="match status" value="1"/>
</dbReference>
<dbReference type="Pfam" id="PF02775">
    <property type="entry name" value="TPP_enzyme_C"/>
    <property type="match status" value="1"/>
</dbReference>
<dbReference type="CDD" id="cd00568">
    <property type="entry name" value="TPP_enzymes"/>
    <property type="match status" value="1"/>
</dbReference>
<dbReference type="FunFam" id="3.40.50.970:FF:000007">
    <property type="entry name" value="Acetolactate synthase"/>
    <property type="match status" value="1"/>
</dbReference>
<evidence type="ECO:0000259" key="6">
    <source>
        <dbReference type="Pfam" id="PF02776"/>
    </source>
</evidence>
<evidence type="ECO:0000259" key="5">
    <source>
        <dbReference type="Pfam" id="PF02775"/>
    </source>
</evidence>
<evidence type="ECO:0000256" key="1">
    <source>
        <dbReference type="ARBA" id="ARBA00007812"/>
    </source>
</evidence>
<dbReference type="AlphaFoldDB" id="A0AA42CL50"/>
<sequence>MTEIFHGQPSAPAPQNGGRLLVEALQIQGVDRIFCVPGESYLDVLDALCDAPEIDVVVAKHEGAAANMAEADGKLTGRPGICMVTRGPGATHASIGVHTAFHDSTPMILFIGQIDRAFRDRGGFQEVDYRAMFGPLAKWTAEIDDPARIPEYVLRAFQVATSGRPGPVILALPEDTLAGVASVAQPRRYQPVQSAPTAAQVLEIAAALEQAERPLVIVGGSGWSDAAAHDLAQFVDRHDLPVVSSFRRQDVFDNMRPNYVGHLTLGTDPTLTRNVREADLLLVVGARLGEVATAGYTLIEPVRTHQRLIHIHPDANELSSVVQADLAICAGTAEAAAALASLGGPGDARPGRDRTRTMRESFLRFSDSTAVTPPPRGVDMAAVVRHLSEILPGDAVVTNGAGNFTVWVHRYYRYRQPRTELAPTSGAMGYGFPAAVAAKLRHPHRTVICVAGDGDFLMYPQELATAKQFGANVIVLVVNNGLYGTIRMHQARRFPGRISATRIEGPDFANLARAFGAHAARVETTADFAPALQAALAAGAPALLELIVDPDQITPTARLSDAPIARLQGQKGEKP</sequence>
<dbReference type="Gene3D" id="3.40.50.970">
    <property type="match status" value="2"/>
</dbReference>
<gene>
    <name evidence="7" type="ORF">M8523_02820</name>
</gene>